<dbReference type="Proteomes" id="UP000290289">
    <property type="component" value="Chromosome 9"/>
</dbReference>
<dbReference type="InterPro" id="IPR023213">
    <property type="entry name" value="CAT-like_dom_sf"/>
</dbReference>
<dbReference type="AlphaFoldDB" id="A0A498J4P9"/>
<gene>
    <name evidence="3" type="ORF">DVH24_032032</name>
</gene>
<keyword evidence="1" id="KW-0808">Transferase</keyword>
<proteinExistence type="predicted"/>
<dbReference type="InterPro" id="IPR051504">
    <property type="entry name" value="Plant_metabolite_acyltrans"/>
</dbReference>
<accession>A0A498J4P9</accession>
<keyword evidence="4" id="KW-1185">Reference proteome</keyword>
<organism evidence="3 4">
    <name type="scientific">Malus domestica</name>
    <name type="common">Apple</name>
    <name type="synonym">Pyrus malus</name>
    <dbReference type="NCBI Taxonomy" id="3750"/>
    <lineage>
        <taxon>Eukaryota</taxon>
        <taxon>Viridiplantae</taxon>
        <taxon>Streptophyta</taxon>
        <taxon>Embryophyta</taxon>
        <taxon>Tracheophyta</taxon>
        <taxon>Spermatophyta</taxon>
        <taxon>Magnoliopsida</taxon>
        <taxon>eudicotyledons</taxon>
        <taxon>Gunneridae</taxon>
        <taxon>Pentapetalae</taxon>
        <taxon>rosids</taxon>
        <taxon>fabids</taxon>
        <taxon>Rosales</taxon>
        <taxon>Rosaceae</taxon>
        <taxon>Amygdaloideae</taxon>
        <taxon>Maleae</taxon>
        <taxon>Malus</taxon>
    </lineage>
</organism>
<protein>
    <submittedName>
        <fullName evidence="3">Uncharacterized protein</fullName>
    </submittedName>
</protein>
<reference evidence="3 4" key="1">
    <citation type="submission" date="2018-10" db="EMBL/GenBank/DDBJ databases">
        <title>A high-quality apple genome assembly.</title>
        <authorList>
            <person name="Hu J."/>
        </authorList>
    </citation>
    <scope>NUCLEOTIDE SEQUENCE [LARGE SCALE GENOMIC DNA]</scope>
    <source>
        <strain evidence="4">cv. HFTH1</strain>
        <tissue evidence="3">Young leaf</tissue>
    </source>
</reference>
<dbReference type="EMBL" id="RDQH01000335">
    <property type="protein sequence ID" value="RXH89675.1"/>
    <property type="molecule type" value="Genomic_DNA"/>
</dbReference>
<dbReference type="PANTHER" id="PTHR31625">
    <property type="match status" value="1"/>
</dbReference>
<name>A0A498J4P9_MALDO</name>
<dbReference type="STRING" id="3750.A0A498J4P9"/>
<keyword evidence="2" id="KW-0012">Acyltransferase</keyword>
<evidence type="ECO:0000256" key="1">
    <source>
        <dbReference type="ARBA" id="ARBA00022679"/>
    </source>
</evidence>
<comment type="caution">
    <text evidence="3">The sequence shown here is derived from an EMBL/GenBank/DDBJ whole genome shotgun (WGS) entry which is preliminary data.</text>
</comment>
<dbReference type="GO" id="GO:0016747">
    <property type="term" value="F:acyltransferase activity, transferring groups other than amino-acyl groups"/>
    <property type="evidence" value="ECO:0007669"/>
    <property type="project" value="UniProtKB-ARBA"/>
</dbReference>
<evidence type="ECO:0000313" key="3">
    <source>
        <dbReference type="EMBL" id="RXH89675.1"/>
    </source>
</evidence>
<evidence type="ECO:0000313" key="4">
    <source>
        <dbReference type="Proteomes" id="UP000290289"/>
    </source>
</evidence>
<dbReference type="SUPFAM" id="SSF52777">
    <property type="entry name" value="CoA-dependent acyltransferases"/>
    <property type="match status" value="1"/>
</dbReference>
<dbReference type="Pfam" id="PF02458">
    <property type="entry name" value="Transferase"/>
    <property type="match status" value="3"/>
</dbReference>
<sequence>MHHAILDGLTSTMFVKLWAHICKHENSNLLPDQLKPVYDRSVVQDTAGLEPIFLNQLLNMDSDRPFNRSLMFVDHFKSPAEDTIRGTFVFTREKIEALRQSVKEKRQQHGHQSVQYLSTFCVICAYVWICLIKAKEIQSDHKAAVLMGFTVECRSLAETKAVLGEDGLIVAINAISEAIKRLDTDGVLGGLENLLPLMYSTSIDHESLLSIAGSPRFEIYGTDFGWGRPKKVEVISIEKTGAISLSESKYGGGGVEVGLVLKKHHMEAFSSLLAKVKVVEACRVAPHPTSPDSTALPTSLPLTFFDIRWLRFQPVQRLYFYQISTSFDTKLLFSKLKTSLSITLQHFLPLAGNLTWPQESPKPTLNYVEGDAVSLTVAETDADFYRLSSDNDFLEAQEYHPLVPQLPVSHEKAAIMALQVTIFPNKGFSIGTTMHHAVLDGKSSTTFVKSWAHICKHIGEGEGQVHLSSSVSLPDELRQFYDRRVVTDPAELGTLFVNQYLNLGGPNNRSLKIWETKVPPGSIRGTFKFTRKDIESLRQLMRTKAGEKKQEDVHVSTFTLACAYTWVCIVKAEEIKGETTRMVFMADCRPRLDPPLPTNYFGNCTAGCVPVVETKGLFGEDGLVVAVYAIREAIRKLEKGVLDGAENWVSRVVTVTSGRMISIAGSHRFRVYDTDFGWGRPKKVEIVSIDRNRAISFSDPKSDAGVVDVGLVLEKHHMEYSRKAAVMAVSITLFWQQRRLFSMGISMYHAAVDVKTHFLFLKSRECKHASSI</sequence>
<dbReference type="Gene3D" id="3.30.559.10">
    <property type="entry name" value="Chloramphenicol acetyltransferase-like domain"/>
    <property type="match status" value="4"/>
</dbReference>
<evidence type="ECO:0000256" key="2">
    <source>
        <dbReference type="ARBA" id="ARBA00023315"/>
    </source>
</evidence>